<dbReference type="AlphaFoldDB" id="A0A5N7IUI9"/>
<keyword evidence="1" id="KW-0812">Transmembrane</keyword>
<keyword evidence="1" id="KW-0472">Membrane</keyword>
<reference evidence="2" key="1">
    <citation type="journal article" date="2019" name="Lett. Appl. Microbiol.">
        <title>A case of 'blown pack' spoilage of vacuum-packaged pork likely associated with Clostridium estertheticum in Canada.</title>
        <authorList>
            <person name="Zhang P."/>
            <person name="Ward P."/>
            <person name="McMullen L.M."/>
            <person name="Yang X."/>
        </authorList>
    </citation>
    <scope>NUCLEOTIDE SEQUENCE [LARGE SCALE GENOMIC DNA]</scope>
    <source>
        <strain evidence="2">MA19</strain>
    </source>
</reference>
<protein>
    <submittedName>
        <fullName evidence="2">Uncharacterized protein</fullName>
    </submittedName>
</protein>
<keyword evidence="1" id="KW-1133">Transmembrane helix</keyword>
<dbReference type="Pfam" id="PF20563">
    <property type="entry name" value="DUF6773"/>
    <property type="match status" value="1"/>
</dbReference>
<evidence type="ECO:0000256" key="1">
    <source>
        <dbReference type="SAM" id="Phobius"/>
    </source>
</evidence>
<feature type="transmembrane region" description="Helical" evidence="1">
    <location>
        <begin position="116"/>
        <end position="139"/>
    </location>
</feature>
<dbReference type="Proteomes" id="UP000342249">
    <property type="component" value="Unassembled WGS sequence"/>
</dbReference>
<feature type="transmembrane region" description="Helical" evidence="1">
    <location>
        <begin position="83"/>
        <end position="104"/>
    </location>
</feature>
<gene>
    <name evidence="2" type="ORF">E4V82_21105</name>
</gene>
<proteinExistence type="predicted"/>
<dbReference type="InterPro" id="IPR046664">
    <property type="entry name" value="DUF6773"/>
</dbReference>
<dbReference type="RefSeq" id="WP_152753748.1">
    <property type="nucleotide sequence ID" value="NZ_SPSE01000053.1"/>
</dbReference>
<organism evidence="2 3">
    <name type="scientific">Clostridium estertheticum</name>
    <dbReference type="NCBI Taxonomy" id="238834"/>
    <lineage>
        <taxon>Bacteria</taxon>
        <taxon>Bacillati</taxon>
        <taxon>Bacillota</taxon>
        <taxon>Clostridia</taxon>
        <taxon>Eubacteriales</taxon>
        <taxon>Clostridiaceae</taxon>
        <taxon>Clostridium</taxon>
    </lineage>
</organism>
<feature type="transmembrane region" description="Helical" evidence="1">
    <location>
        <begin position="48"/>
        <end position="71"/>
    </location>
</feature>
<accession>A0A5N7IUI9</accession>
<dbReference type="EMBL" id="SPSF01000052">
    <property type="protein sequence ID" value="MPQ64580.1"/>
    <property type="molecule type" value="Genomic_DNA"/>
</dbReference>
<feature type="transmembrane region" description="Helical" evidence="1">
    <location>
        <begin position="21"/>
        <end position="42"/>
    </location>
</feature>
<evidence type="ECO:0000313" key="2">
    <source>
        <dbReference type="EMBL" id="MPQ64580.1"/>
    </source>
</evidence>
<comment type="caution">
    <text evidence="2">The sequence shown here is derived from an EMBL/GenBank/DDBJ whole genome shotgun (WGS) entry which is preliminary data.</text>
</comment>
<evidence type="ECO:0000313" key="3">
    <source>
        <dbReference type="Proteomes" id="UP000342249"/>
    </source>
</evidence>
<name>A0A5N7IUI9_9CLOT</name>
<sequence>MKNKLIQDERAVAQNRKIGSETCNLLLGGLIISVLIKTYVFNVPFTQYATELLCLLGASIYIVISNIIAGNNVYETKGKGKKSVVLTSLVVGLVICVSAGITNYARYGDKYTDGKFFLITLAILFVSGTVITFLIYSPIYKLNQKRQKKIAEELDKEENDVK</sequence>